<evidence type="ECO:0000256" key="8">
    <source>
        <dbReference type="ARBA" id="ARBA00022884"/>
    </source>
</evidence>
<dbReference type="CDD" id="cd04466">
    <property type="entry name" value="S1_YloQ_GTPase"/>
    <property type="match status" value="1"/>
</dbReference>
<dbReference type="GO" id="GO:0005525">
    <property type="term" value="F:GTP binding"/>
    <property type="evidence" value="ECO:0007669"/>
    <property type="project" value="UniProtKB-UniRule"/>
</dbReference>
<reference evidence="14" key="1">
    <citation type="submission" date="2017-01" db="EMBL/GenBank/DDBJ databases">
        <authorList>
            <person name="Varghese N."/>
            <person name="Submissions S."/>
        </authorList>
    </citation>
    <scope>NUCLEOTIDE SEQUENCE [LARGE SCALE GENOMIC DNA]</scope>
    <source>
        <strain evidence="14">ATCC 51758</strain>
    </source>
</reference>
<keyword evidence="8 10" id="KW-0694">RNA-binding</keyword>
<evidence type="ECO:0000256" key="4">
    <source>
        <dbReference type="ARBA" id="ARBA00022730"/>
    </source>
</evidence>
<dbReference type="GO" id="GO:0019843">
    <property type="term" value="F:rRNA binding"/>
    <property type="evidence" value="ECO:0007669"/>
    <property type="project" value="UniProtKB-KW"/>
</dbReference>
<keyword evidence="1 10" id="KW-0963">Cytoplasm</keyword>
<dbReference type="PROSITE" id="PS51721">
    <property type="entry name" value="G_CP"/>
    <property type="match status" value="1"/>
</dbReference>
<dbReference type="InterPro" id="IPR031944">
    <property type="entry name" value="RsgA_N"/>
</dbReference>
<feature type="binding site" evidence="10">
    <location>
        <begin position="180"/>
        <end position="188"/>
    </location>
    <ligand>
        <name>GTP</name>
        <dbReference type="ChEBI" id="CHEBI:37565"/>
    </ligand>
</feature>
<dbReference type="SUPFAM" id="SSF50249">
    <property type="entry name" value="Nucleic acid-binding proteins"/>
    <property type="match status" value="1"/>
</dbReference>
<dbReference type="CDD" id="cd01854">
    <property type="entry name" value="YjeQ_EngC"/>
    <property type="match status" value="1"/>
</dbReference>
<comment type="similarity">
    <text evidence="10">Belongs to the TRAFAC class YlqF/YawG GTPase family. RsgA subfamily.</text>
</comment>
<evidence type="ECO:0000259" key="12">
    <source>
        <dbReference type="PROSITE" id="PS51721"/>
    </source>
</evidence>
<comment type="subcellular location">
    <subcellularLocation>
        <location evidence="10">Cytoplasm</location>
    </subcellularLocation>
</comment>
<keyword evidence="7 10" id="KW-0862">Zinc</keyword>
<dbReference type="Gene3D" id="2.40.50.140">
    <property type="entry name" value="Nucleic acid-binding proteins"/>
    <property type="match status" value="1"/>
</dbReference>
<name>A0A1N6R2Z8_9RHOO</name>
<dbReference type="Gene3D" id="1.10.40.50">
    <property type="entry name" value="Probable gtpase engc, domain 3"/>
    <property type="match status" value="1"/>
</dbReference>
<evidence type="ECO:0000256" key="7">
    <source>
        <dbReference type="ARBA" id="ARBA00022833"/>
    </source>
</evidence>
<evidence type="ECO:0000256" key="3">
    <source>
        <dbReference type="ARBA" id="ARBA00022723"/>
    </source>
</evidence>
<keyword evidence="14" id="KW-1185">Reference proteome</keyword>
<feature type="binding site" evidence="10">
    <location>
        <begin position="130"/>
        <end position="133"/>
    </location>
    <ligand>
        <name>GTP</name>
        <dbReference type="ChEBI" id="CHEBI:37565"/>
    </ligand>
</feature>
<dbReference type="InterPro" id="IPR004881">
    <property type="entry name" value="Ribosome_biogen_GTPase_RsgA"/>
</dbReference>
<keyword evidence="2 10" id="KW-0690">Ribosome biogenesis</keyword>
<dbReference type="AlphaFoldDB" id="A0A1N6R2Z8"/>
<feature type="domain" description="EngC GTPase" evidence="11">
    <location>
        <begin position="91"/>
        <end position="235"/>
    </location>
</feature>
<keyword evidence="3 10" id="KW-0479">Metal-binding</keyword>
<feature type="domain" description="CP-type G" evidence="12">
    <location>
        <begin position="75"/>
        <end position="237"/>
    </location>
</feature>
<organism evidence="13 14">
    <name type="scientific">Aromatoleum tolulyticum</name>
    <dbReference type="NCBI Taxonomy" id="34027"/>
    <lineage>
        <taxon>Bacteria</taxon>
        <taxon>Pseudomonadati</taxon>
        <taxon>Pseudomonadota</taxon>
        <taxon>Betaproteobacteria</taxon>
        <taxon>Rhodocyclales</taxon>
        <taxon>Rhodocyclaceae</taxon>
        <taxon>Aromatoleum</taxon>
    </lineage>
</organism>
<evidence type="ECO:0000256" key="5">
    <source>
        <dbReference type="ARBA" id="ARBA00022741"/>
    </source>
</evidence>
<dbReference type="RefSeq" id="WP_076601088.1">
    <property type="nucleotide sequence ID" value="NZ_FTMD01000003.1"/>
</dbReference>
<dbReference type="Proteomes" id="UP000186819">
    <property type="component" value="Unassembled WGS sequence"/>
</dbReference>
<evidence type="ECO:0000313" key="14">
    <source>
        <dbReference type="Proteomes" id="UP000186819"/>
    </source>
</evidence>
<dbReference type="EMBL" id="FTMD01000003">
    <property type="protein sequence ID" value="SIQ23265.1"/>
    <property type="molecule type" value="Genomic_DNA"/>
</dbReference>
<comment type="function">
    <text evidence="10">One of several proteins that assist in the late maturation steps of the functional core of the 30S ribosomal subunit. Helps release RbfA from mature subunits. May play a role in the assembly of ribosomal proteins into the subunit. Circularly permuted GTPase that catalyzes slow GTP hydrolysis, GTPase activity is stimulated by the 30S ribosomal subunit.</text>
</comment>
<dbReference type="PANTHER" id="PTHR32120:SF11">
    <property type="entry name" value="SMALL RIBOSOMAL SUBUNIT BIOGENESIS GTPASE RSGA 1, MITOCHONDRIAL-RELATED"/>
    <property type="match status" value="1"/>
</dbReference>
<dbReference type="HAMAP" id="MF_01820">
    <property type="entry name" value="GTPase_RsgA"/>
    <property type="match status" value="1"/>
</dbReference>
<dbReference type="InterPro" id="IPR030378">
    <property type="entry name" value="G_CP_dom"/>
</dbReference>
<comment type="cofactor">
    <cofactor evidence="10">
        <name>Zn(2+)</name>
        <dbReference type="ChEBI" id="CHEBI:29105"/>
    </cofactor>
    <text evidence="10">Binds 1 zinc ion per subunit.</text>
</comment>
<proteinExistence type="inferred from homology"/>
<dbReference type="InterPro" id="IPR010914">
    <property type="entry name" value="RsgA_GTPase_dom"/>
</dbReference>
<dbReference type="OrthoDB" id="9809485at2"/>
<dbReference type="EC" id="3.6.1.-" evidence="10"/>
<evidence type="ECO:0000259" key="11">
    <source>
        <dbReference type="PROSITE" id="PS50936"/>
    </source>
</evidence>
<dbReference type="GO" id="GO:0046872">
    <property type="term" value="F:metal ion binding"/>
    <property type="evidence" value="ECO:0007669"/>
    <property type="project" value="UniProtKB-KW"/>
</dbReference>
<evidence type="ECO:0000256" key="6">
    <source>
        <dbReference type="ARBA" id="ARBA00022801"/>
    </source>
</evidence>
<evidence type="ECO:0000313" key="13">
    <source>
        <dbReference type="EMBL" id="SIQ23265.1"/>
    </source>
</evidence>
<feature type="binding site" evidence="10">
    <location>
        <position position="268"/>
    </location>
    <ligand>
        <name>Zn(2+)</name>
        <dbReference type="ChEBI" id="CHEBI:29105"/>
    </ligand>
</feature>
<gene>
    <name evidence="10" type="primary">rsgA</name>
    <name evidence="13" type="ORF">SAMN05421829_10372</name>
</gene>
<keyword evidence="4 10" id="KW-0699">rRNA-binding</keyword>
<accession>A0A1N6R2Z8</accession>
<dbReference type="GO" id="GO:0005737">
    <property type="term" value="C:cytoplasm"/>
    <property type="evidence" value="ECO:0007669"/>
    <property type="project" value="UniProtKB-SubCell"/>
</dbReference>
<evidence type="ECO:0000256" key="2">
    <source>
        <dbReference type="ARBA" id="ARBA00022517"/>
    </source>
</evidence>
<dbReference type="SUPFAM" id="SSF52540">
    <property type="entry name" value="P-loop containing nucleoside triphosphate hydrolases"/>
    <property type="match status" value="1"/>
</dbReference>
<evidence type="ECO:0000256" key="10">
    <source>
        <dbReference type="HAMAP-Rule" id="MF_01820"/>
    </source>
</evidence>
<dbReference type="NCBIfam" id="TIGR00157">
    <property type="entry name" value="ribosome small subunit-dependent GTPase A"/>
    <property type="match status" value="1"/>
</dbReference>
<sequence>MNKPRQNRSTTLEGVIVAAFGRQYEVVVAGLAGQEEIRLKCYPRGKKSTFACGDEVEIEATGSDQGVITELKPRRNLLWRSDAFREKLIAANLSQVVVVTATEPGFSDLLISRCIAAAESQHLRTLIVLNKADLAESLPAARRMLAPFAKLGYEVVELSARAGTDDLRPHLAGQRSIFVGQSGMGKSTLTNSLIPEARAATREISEALNSGKHTTTFARLYPLDGGWLIDSPGLQAFGLAHLTPDDLAASFIEFQSHLGKCRFRDCQHESEPGCALRAAIEAGAIDMRRFEHYRMIRNEIKDAKRQSQGW</sequence>
<feature type="binding site" evidence="10">
    <location>
        <position position="274"/>
    </location>
    <ligand>
        <name>Zn(2+)</name>
        <dbReference type="ChEBI" id="CHEBI:29105"/>
    </ligand>
</feature>
<dbReference type="STRING" id="34027.SAMN05421829_10372"/>
<feature type="binding site" evidence="10">
    <location>
        <position position="261"/>
    </location>
    <ligand>
        <name>Zn(2+)</name>
        <dbReference type="ChEBI" id="CHEBI:29105"/>
    </ligand>
</feature>
<dbReference type="Gene3D" id="3.40.50.300">
    <property type="entry name" value="P-loop containing nucleotide triphosphate hydrolases"/>
    <property type="match status" value="1"/>
</dbReference>
<protein>
    <recommendedName>
        <fullName evidence="10">Small ribosomal subunit biogenesis GTPase RsgA</fullName>
        <ecNumber evidence="10">3.6.1.-</ecNumber>
    </recommendedName>
</protein>
<keyword evidence="5 10" id="KW-0547">Nucleotide-binding</keyword>
<feature type="binding site" evidence="10">
    <location>
        <position position="266"/>
    </location>
    <ligand>
        <name>Zn(2+)</name>
        <dbReference type="ChEBI" id="CHEBI:29105"/>
    </ligand>
</feature>
<dbReference type="PROSITE" id="PS50936">
    <property type="entry name" value="ENGC_GTPASE"/>
    <property type="match status" value="1"/>
</dbReference>
<keyword evidence="9 10" id="KW-0342">GTP-binding</keyword>
<dbReference type="GO" id="GO:0003924">
    <property type="term" value="F:GTPase activity"/>
    <property type="evidence" value="ECO:0007669"/>
    <property type="project" value="UniProtKB-UniRule"/>
</dbReference>
<keyword evidence="6 10" id="KW-0378">Hydrolase</keyword>
<dbReference type="Pfam" id="PF03193">
    <property type="entry name" value="RsgA_GTPase"/>
    <property type="match status" value="1"/>
</dbReference>
<dbReference type="GO" id="GO:0042274">
    <property type="term" value="P:ribosomal small subunit biogenesis"/>
    <property type="evidence" value="ECO:0007669"/>
    <property type="project" value="UniProtKB-UniRule"/>
</dbReference>
<comment type="subunit">
    <text evidence="10">Monomer. Associates with 30S ribosomal subunit, binds 16S rRNA.</text>
</comment>
<evidence type="ECO:0000256" key="9">
    <source>
        <dbReference type="ARBA" id="ARBA00023134"/>
    </source>
</evidence>
<evidence type="ECO:0000256" key="1">
    <source>
        <dbReference type="ARBA" id="ARBA00022490"/>
    </source>
</evidence>
<dbReference type="PANTHER" id="PTHR32120">
    <property type="entry name" value="SMALL RIBOSOMAL SUBUNIT BIOGENESIS GTPASE RSGA"/>
    <property type="match status" value="1"/>
</dbReference>
<dbReference type="InterPro" id="IPR012340">
    <property type="entry name" value="NA-bd_OB-fold"/>
</dbReference>
<dbReference type="InterPro" id="IPR027417">
    <property type="entry name" value="P-loop_NTPase"/>
</dbReference>